<gene>
    <name evidence="2" type="ORF">L2A60_15140</name>
</gene>
<dbReference type="RefSeq" id="WP_235705306.1">
    <property type="nucleotide sequence ID" value="NZ_JAKGBZ010000036.1"/>
</dbReference>
<dbReference type="Pfam" id="PF11000">
    <property type="entry name" value="DUF2840"/>
    <property type="match status" value="1"/>
</dbReference>
<comment type="caution">
    <text evidence="2">The sequence shown here is derived from an EMBL/GenBank/DDBJ whole genome shotgun (WGS) entry which is preliminary data.</text>
</comment>
<protein>
    <submittedName>
        <fullName evidence="2">DUF2840 domain-containing protein</fullName>
    </submittedName>
</protein>
<proteinExistence type="predicted"/>
<feature type="region of interest" description="Disordered" evidence="1">
    <location>
        <begin position="139"/>
        <end position="158"/>
    </location>
</feature>
<dbReference type="InterPro" id="IPR021263">
    <property type="entry name" value="DUF2840"/>
</dbReference>
<evidence type="ECO:0000256" key="1">
    <source>
        <dbReference type="SAM" id="MobiDB-lite"/>
    </source>
</evidence>
<accession>A0ABS9E2Y0</accession>
<feature type="compositionally biased region" description="Basic residues" evidence="1">
    <location>
        <begin position="149"/>
        <end position="158"/>
    </location>
</feature>
<evidence type="ECO:0000313" key="3">
    <source>
        <dbReference type="Proteomes" id="UP001521209"/>
    </source>
</evidence>
<organism evidence="2 3">
    <name type="scientific">Acidiphilium iwatense</name>
    <dbReference type="NCBI Taxonomy" id="768198"/>
    <lineage>
        <taxon>Bacteria</taxon>
        <taxon>Pseudomonadati</taxon>
        <taxon>Pseudomonadota</taxon>
        <taxon>Alphaproteobacteria</taxon>
        <taxon>Acetobacterales</taxon>
        <taxon>Acidocellaceae</taxon>
        <taxon>Acidiphilium</taxon>
    </lineage>
</organism>
<keyword evidence="3" id="KW-1185">Reference proteome</keyword>
<sequence>MTQHDPRTSVMLVLIRRCVEHWLRFGHDFAEQILDRRRRLIWFAPDAVFGFIRWRANDYGTVVSRVDILRACTPVEPYSTVPGVDPGGEILLRQSGWSRVQRVLATIGVIENAGFDPADVAPTYWRHVHNRLNCAQEPRPYRTDQHQAWQRRRRISVS</sequence>
<name>A0ABS9E2Y0_9PROT</name>
<dbReference type="EMBL" id="JAKGBZ010000036">
    <property type="protein sequence ID" value="MCF3948012.1"/>
    <property type="molecule type" value="Genomic_DNA"/>
</dbReference>
<reference evidence="2 3" key="1">
    <citation type="submission" date="2022-01" db="EMBL/GenBank/DDBJ databases">
        <authorList>
            <person name="Won M."/>
            <person name="Kim S.-J."/>
            <person name="Kwon S.-W."/>
        </authorList>
    </citation>
    <scope>NUCLEOTIDE SEQUENCE [LARGE SCALE GENOMIC DNA]</scope>
    <source>
        <strain evidence="2 3">KCTC 23505</strain>
    </source>
</reference>
<evidence type="ECO:0000313" key="2">
    <source>
        <dbReference type="EMBL" id="MCF3948012.1"/>
    </source>
</evidence>
<dbReference type="Proteomes" id="UP001521209">
    <property type="component" value="Unassembled WGS sequence"/>
</dbReference>